<dbReference type="InterPro" id="IPR001387">
    <property type="entry name" value="Cro/C1-type_HTH"/>
</dbReference>
<dbReference type="NCBIfam" id="TIGR02607">
    <property type="entry name" value="antidote_HigA"/>
    <property type="match status" value="1"/>
</dbReference>
<dbReference type="PANTHER" id="PTHR36924">
    <property type="entry name" value="ANTITOXIN HIGA-1"/>
    <property type="match status" value="1"/>
</dbReference>
<reference evidence="3 4" key="1">
    <citation type="submission" date="2018-02" db="EMBL/GenBank/DDBJ databases">
        <title>The draft genome of Phyllobacterium sp. 1N-3.</title>
        <authorList>
            <person name="Liu L."/>
            <person name="Li L."/>
            <person name="Zhang X."/>
            <person name="Wang T."/>
            <person name="Liang L."/>
        </authorList>
    </citation>
    <scope>NUCLEOTIDE SEQUENCE [LARGE SCALE GENOMIC DNA]</scope>
    <source>
        <strain evidence="3 4">1N-3</strain>
    </source>
</reference>
<proteinExistence type="predicted"/>
<dbReference type="RefSeq" id="WP_105743467.1">
    <property type="nucleotide sequence ID" value="NZ_PVBR01000015.1"/>
</dbReference>
<dbReference type="InterPro" id="IPR013430">
    <property type="entry name" value="Toxin_antidote_HigA"/>
</dbReference>
<keyword evidence="1" id="KW-0238">DNA-binding</keyword>
<feature type="domain" description="HTH cro/C1-type" evidence="2">
    <location>
        <begin position="17"/>
        <end position="69"/>
    </location>
</feature>
<dbReference type="EMBL" id="PVBR01000015">
    <property type="protein sequence ID" value="PRD41934.1"/>
    <property type="molecule type" value="Genomic_DNA"/>
</dbReference>
<organism evidence="3 4">
    <name type="scientific">Phyllobacterium phragmitis</name>
    <dbReference type="NCBI Taxonomy" id="2670329"/>
    <lineage>
        <taxon>Bacteria</taxon>
        <taxon>Pseudomonadati</taxon>
        <taxon>Pseudomonadota</taxon>
        <taxon>Alphaproteobacteria</taxon>
        <taxon>Hyphomicrobiales</taxon>
        <taxon>Phyllobacteriaceae</taxon>
        <taxon>Phyllobacterium</taxon>
    </lineage>
</organism>
<dbReference type="SUPFAM" id="SSF47413">
    <property type="entry name" value="lambda repressor-like DNA-binding domains"/>
    <property type="match status" value="1"/>
</dbReference>
<dbReference type="Proteomes" id="UP000239434">
    <property type="component" value="Unassembled WGS sequence"/>
</dbReference>
<accession>A0A2S9IN26</accession>
<evidence type="ECO:0000313" key="3">
    <source>
        <dbReference type="EMBL" id="PRD41934.1"/>
    </source>
</evidence>
<dbReference type="InterPro" id="IPR010982">
    <property type="entry name" value="Lambda_DNA-bd_dom_sf"/>
</dbReference>
<protein>
    <submittedName>
        <fullName evidence="3">Addiction module antidote protein, HigA family</fullName>
    </submittedName>
</protein>
<name>A0A2S9IN26_9HYPH</name>
<evidence type="ECO:0000313" key="4">
    <source>
        <dbReference type="Proteomes" id="UP000239434"/>
    </source>
</evidence>
<dbReference type="PANTHER" id="PTHR36924:SF1">
    <property type="entry name" value="ANTITOXIN HIGA-1"/>
    <property type="match status" value="1"/>
</dbReference>
<dbReference type="CDD" id="cd00093">
    <property type="entry name" value="HTH_XRE"/>
    <property type="match status" value="1"/>
</dbReference>
<gene>
    <name evidence="3" type="primary">higA</name>
    <name evidence="3" type="ORF">C5748_18765</name>
</gene>
<dbReference type="Gene3D" id="1.10.260.40">
    <property type="entry name" value="lambda repressor-like DNA-binding domains"/>
    <property type="match status" value="1"/>
</dbReference>
<comment type="caution">
    <text evidence="3">The sequence shown here is derived from an EMBL/GenBank/DDBJ whole genome shotgun (WGS) entry which is preliminary data.</text>
</comment>
<dbReference type="GO" id="GO:0003677">
    <property type="term" value="F:DNA binding"/>
    <property type="evidence" value="ECO:0007669"/>
    <property type="project" value="UniProtKB-KW"/>
</dbReference>
<evidence type="ECO:0000256" key="1">
    <source>
        <dbReference type="ARBA" id="ARBA00023125"/>
    </source>
</evidence>
<keyword evidence="4" id="KW-1185">Reference proteome</keyword>
<dbReference type="Pfam" id="PF01381">
    <property type="entry name" value="HTH_3"/>
    <property type="match status" value="1"/>
</dbReference>
<evidence type="ECO:0000259" key="2">
    <source>
        <dbReference type="Pfam" id="PF01381"/>
    </source>
</evidence>
<dbReference type="AlphaFoldDB" id="A0A2S9IN26"/>
<sequence>MTSILPPVHPGEILREEYLVPLGMSAGALSKHLNVPRTRIERLAIEQTGVTPDTALRLAKFFRTTPEFWMNMQASYDLKKKAAAIQNELAAIHEMNAA</sequence>